<dbReference type="PANTHER" id="PTHR34702:SF1">
    <property type="entry name" value="NA(+)_H(+) ANTIPORTER SUBUNIT F"/>
    <property type="match status" value="1"/>
</dbReference>
<dbReference type="RefSeq" id="WP_106366255.1">
    <property type="nucleotide sequence ID" value="NZ_PVTJ01000011.1"/>
</dbReference>
<sequence length="87" mass="8955">MTYAAVAIAVLLTAACAMTLVRIVRGPTTLDRIVATDVLLAITATAILAEAAFSRDPTALPVLVVVSLLGITGSVAVARFVSREQDS</sequence>
<comment type="subcellular location">
    <subcellularLocation>
        <location evidence="1">Cell membrane</location>
        <topology evidence="1">Multi-pass membrane protein</topology>
    </subcellularLocation>
</comment>
<dbReference type="EMBL" id="JABFXE010000181">
    <property type="protein sequence ID" value="NUQ87666.1"/>
    <property type="molecule type" value="Genomic_DNA"/>
</dbReference>
<evidence type="ECO:0000313" key="9">
    <source>
        <dbReference type="EMBL" id="NUQ87666.1"/>
    </source>
</evidence>
<evidence type="ECO:0000256" key="7">
    <source>
        <dbReference type="ARBA" id="ARBA00023136"/>
    </source>
</evidence>
<organism evidence="10 11">
    <name type="scientific">Glycomyces artemisiae</name>
    <dbReference type="NCBI Taxonomy" id="1076443"/>
    <lineage>
        <taxon>Bacteria</taxon>
        <taxon>Bacillati</taxon>
        <taxon>Actinomycetota</taxon>
        <taxon>Actinomycetes</taxon>
        <taxon>Glycomycetales</taxon>
        <taxon>Glycomycetaceae</taxon>
        <taxon>Glycomyces</taxon>
    </lineage>
</organism>
<evidence type="ECO:0000313" key="11">
    <source>
        <dbReference type="Proteomes" id="UP000238176"/>
    </source>
</evidence>
<proteinExistence type="inferred from homology"/>
<name>A0A2T0UDK4_9ACTN</name>
<dbReference type="AlphaFoldDB" id="A0A2T0UDK4"/>
<protein>
    <submittedName>
        <fullName evidence="9">Cation:proton antiporter</fullName>
    </submittedName>
    <submittedName>
        <fullName evidence="10">Multisubunit sodium/proton antiporter MrpF subunit</fullName>
    </submittedName>
</protein>
<feature type="transmembrane region" description="Helical" evidence="8">
    <location>
        <begin position="33"/>
        <end position="53"/>
    </location>
</feature>
<evidence type="ECO:0000256" key="3">
    <source>
        <dbReference type="ARBA" id="ARBA00022448"/>
    </source>
</evidence>
<feature type="transmembrane region" description="Helical" evidence="8">
    <location>
        <begin position="60"/>
        <end position="81"/>
    </location>
</feature>
<keyword evidence="5 8" id="KW-0812">Transmembrane</keyword>
<dbReference type="InterPro" id="IPR007208">
    <property type="entry name" value="MrpF/PhaF-like"/>
</dbReference>
<dbReference type="Pfam" id="PF04066">
    <property type="entry name" value="MrpF_PhaF"/>
    <property type="match status" value="1"/>
</dbReference>
<evidence type="ECO:0000256" key="4">
    <source>
        <dbReference type="ARBA" id="ARBA00022475"/>
    </source>
</evidence>
<keyword evidence="6 8" id="KW-1133">Transmembrane helix</keyword>
<keyword evidence="11" id="KW-1185">Reference proteome</keyword>
<evidence type="ECO:0000256" key="2">
    <source>
        <dbReference type="ARBA" id="ARBA00009212"/>
    </source>
</evidence>
<keyword evidence="3" id="KW-0813">Transport</keyword>
<reference evidence="10 11" key="1">
    <citation type="submission" date="2018-03" db="EMBL/GenBank/DDBJ databases">
        <title>Genomic Encyclopedia of Type Strains, Phase III (KMG-III): the genomes of soil and plant-associated and newly described type strains.</title>
        <authorList>
            <person name="Whitman W."/>
        </authorList>
    </citation>
    <scope>NUCLEOTIDE SEQUENCE [LARGE SCALE GENOMIC DNA]</scope>
    <source>
        <strain evidence="10 11">CGMCC 4.7067</strain>
    </source>
</reference>
<dbReference type="Proteomes" id="UP000238176">
    <property type="component" value="Unassembled WGS sequence"/>
</dbReference>
<reference evidence="9 12" key="2">
    <citation type="submission" date="2020-05" db="EMBL/GenBank/DDBJ databases">
        <title>DNA-SIP metagenomic assembled genomes.</title>
        <authorList>
            <person name="Yu J."/>
        </authorList>
    </citation>
    <scope>NUCLEOTIDE SEQUENCE [LARGE SCALE GENOMIC DNA]</scope>
    <source>
        <strain evidence="9">Bin5.27</strain>
    </source>
</reference>
<evidence type="ECO:0000256" key="8">
    <source>
        <dbReference type="SAM" id="Phobius"/>
    </source>
</evidence>
<evidence type="ECO:0000256" key="5">
    <source>
        <dbReference type="ARBA" id="ARBA00022692"/>
    </source>
</evidence>
<evidence type="ECO:0000313" key="12">
    <source>
        <dbReference type="Proteomes" id="UP000574690"/>
    </source>
</evidence>
<dbReference type="PANTHER" id="PTHR34702">
    <property type="entry name" value="NA(+)/H(+) ANTIPORTER SUBUNIT F1"/>
    <property type="match status" value="1"/>
</dbReference>
<comment type="caution">
    <text evidence="10">The sequence shown here is derived from an EMBL/GenBank/DDBJ whole genome shotgun (WGS) entry which is preliminary data.</text>
</comment>
<accession>A0A2T0UDK4</accession>
<dbReference type="EMBL" id="PVTJ01000011">
    <property type="protein sequence ID" value="PRY55964.1"/>
    <property type="molecule type" value="Genomic_DNA"/>
</dbReference>
<gene>
    <name evidence="10" type="ORF">B0I28_11170</name>
    <name evidence="9" type="ORF">HOQ43_04285</name>
</gene>
<keyword evidence="4" id="KW-1003">Cell membrane</keyword>
<evidence type="ECO:0000256" key="1">
    <source>
        <dbReference type="ARBA" id="ARBA00004651"/>
    </source>
</evidence>
<dbReference type="GO" id="GO:0015385">
    <property type="term" value="F:sodium:proton antiporter activity"/>
    <property type="evidence" value="ECO:0007669"/>
    <property type="project" value="TreeGrafter"/>
</dbReference>
<comment type="similarity">
    <text evidence="2">Belongs to the CPA3 antiporters (TC 2.A.63) subunit F family.</text>
</comment>
<evidence type="ECO:0000313" key="10">
    <source>
        <dbReference type="EMBL" id="PRY55964.1"/>
    </source>
</evidence>
<dbReference type="Proteomes" id="UP000574690">
    <property type="component" value="Unassembled WGS sequence"/>
</dbReference>
<keyword evidence="7 8" id="KW-0472">Membrane</keyword>
<evidence type="ECO:0000256" key="6">
    <source>
        <dbReference type="ARBA" id="ARBA00022989"/>
    </source>
</evidence>
<dbReference type="GO" id="GO:0005886">
    <property type="term" value="C:plasma membrane"/>
    <property type="evidence" value="ECO:0007669"/>
    <property type="project" value="UniProtKB-SubCell"/>
</dbReference>
<dbReference type="OrthoDB" id="3733837at2"/>